<protein>
    <submittedName>
        <fullName evidence="4">Ankyrin repeat-containing domain protein</fullName>
    </submittedName>
</protein>
<dbReference type="InterPro" id="IPR036770">
    <property type="entry name" value="Ankyrin_rpt-contain_sf"/>
</dbReference>
<reference evidence="4 5" key="1">
    <citation type="submission" date="2024-07" db="EMBL/GenBank/DDBJ databases">
        <title>Section-level genome sequencing and comparative genomics of Aspergillus sections Usti and Cavernicolus.</title>
        <authorList>
            <consortium name="Lawrence Berkeley National Laboratory"/>
            <person name="Nybo J.L."/>
            <person name="Vesth T.C."/>
            <person name="Theobald S."/>
            <person name="Frisvad J.C."/>
            <person name="Larsen T.O."/>
            <person name="Kjaerboelling I."/>
            <person name="Rothschild-Mancinelli K."/>
            <person name="Lyhne E.K."/>
            <person name="Kogle M.E."/>
            <person name="Barry K."/>
            <person name="Clum A."/>
            <person name="Na H."/>
            <person name="Ledsgaard L."/>
            <person name="Lin J."/>
            <person name="Lipzen A."/>
            <person name="Kuo A."/>
            <person name="Riley R."/>
            <person name="Mondo S."/>
            <person name="Labutti K."/>
            <person name="Haridas S."/>
            <person name="Pangalinan J."/>
            <person name="Salamov A.A."/>
            <person name="Simmons B.A."/>
            <person name="Magnuson J.K."/>
            <person name="Chen J."/>
            <person name="Drula E."/>
            <person name="Henrissat B."/>
            <person name="Wiebenga A."/>
            <person name="Lubbers R.J."/>
            <person name="Gomes A.C."/>
            <person name="Makela M.R."/>
            <person name="Stajich J."/>
            <person name="Grigoriev I.V."/>
            <person name="Mortensen U.H."/>
            <person name="De Vries R.P."/>
            <person name="Baker S.E."/>
            <person name="Andersen M.R."/>
        </authorList>
    </citation>
    <scope>NUCLEOTIDE SEQUENCE [LARGE SCALE GENOMIC DNA]</scope>
    <source>
        <strain evidence="4 5">CBS 123904</strain>
    </source>
</reference>
<dbReference type="SMART" id="SM00248">
    <property type="entry name" value="ANK"/>
    <property type="match status" value="5"/>
</dbReference>
<keyword evidence="2 3" id="KW-0040">ANK repeat</keyword>
<keyword evidence="5" id="KW-1185">Reference proteome</keyword>
<evidence type="ECO:0000313" key="5">
    <source>
        <dbReference type="Proteomes" id="UP001610446"/>
    </source>
</evidence>
<gene>
    <name evidence="4" type="ORF">BJY01DRAFT_223971</name>
</gene>
<dbReference type="PROSITE" id="PS50297">
    <property type="entry name" value="ANK_REP_REGION"/>
    <property type="match status" value="1"/>
</dbReference>
<dbReference type="InterPro" id="IPR002110">
    <property type="entry name" value="Ankyrin_rpt"/>
</dbReference>
<dbReference type="PANTHER" id="PTHR24123">
    <property type="entry name" value="ANKYRIN REPEAT-CONTAINING"/>
    <property type="match status" value="1"/>
</dbReference>
<dbReference type="SUPFAM" id="SSF48403">
    <property type="entry name" value="Ankyrin repeat"/>
    <property type="match status" value="1"/>
</dbReference>
<accession>A0ABR4J4M5</accession>
<organism evidence="4 5">
    <name type="scientific">Aspergillus pseudoustus</name>
    <dbReference type="NCBI Taxonomy" id="1810923"/>
    <lineage>
        <taxon>Eukaryota</taxon>
        <taxon>Fungi</taxon>
        <taxon>Dikarya</taxon>
        <taxon>Ascomycota</taxon>
        <taxon>Pezizomycotina</taxon>
        <taxon>Eurotiomycetes</taxon>
        <taxon>Eurotiomycetidae</taxon>
        <taxon>Eurotiales</taxon>
        <taxon>Aspergillaceae</taxon>
        <taxon>Aspergillus</taxon>
        <taxon>Aspergillus subgen. Nidulantes</taxon>
    </lineage>
</organism>
<dbReference type="Pfam" id="PF12796">
    <property type="entry name" value="Ank_2"/>
    <property type="match status" value="2"/>
</dbReference>
<keyword evidence="1" id="KW-0677">Repeat</keyword>
<dbReference type="InterPro" id="IPR051165">
    <property type="entry name" value="Multifunctional_ANK_Repeat"/>
</dbReference>
<dbReference type="EMBL" id="JBFXLU010000213">
    <property type="protein sequence ID" value="KAL2834767.1"/>
    <property type="molecule type" value="Genomic_DNA"/>
</dbReference>
<evidence type="ECO:0000313" key="4">
    <source>
        <dbReference type="EMBL" id="KAL2834767.1"/>
    </source>
</evidence>
<evidence type="ECO:0000256" key="1">
    <source>
        <dbReference type="ARBA" id="ARBA00022737"/>
    </source>
</evidence>
<proteinExistence type="predicted"/>
<dbReference type="Proteomes" id="UP001610446">
    <property type="component" value="Unassembled WGS sequence"/>
</dbReference>
<dbReference type="PANTHER" id="PTHR24123:SF33">
    <property type="entry name" value="PROTEIN HOS4"/>
    <property type="match status" value="1"/>
</dbReference>
<dbReference type="PROSITE" id="PS50088">
    <property type="entry name" value="ANK_REPEAT"/>
    <property type="match status" value="1"/>
</dbReference>
<feature type="repeat" description="ANK" evidence="3">
    <location>
        <begin position="65"/>
        <end position="94"/>
    </location>
</feature>
<evidence type="ECO:0000256" key="3">
    <source>
        <dbReference type="PROSITE-ProRule" id="PRU00023"/>
    </source>
</evidence>
<comment type="caution">
    <text evidence="4">The sequence shown here is derived from an EMBL/GenBank/DDBJ whole genome shotgun (WGS) entry which is preliminary data.</text>
</comment>
<evidence type="ECO:0000256" key="2">
    <source>
        <dbReference type="ARBA" id="ARBA00023043"/>
    </source>
</evidence>
<dbReference type="Gene3D" id="1.25.40.20">
    <property type="entry name" value="Ankyrin repeat-containing domain"/>
    <property type="match status" value="1"/>
</dbReference>
<sequence length="283" mass="31009">MRSLQPGFWGVPAATSEGGVEFELKMGVRDFLPILVLSDDSRLVMQYLLTETGVDVNHRHPLFGSALYNAAAINNADIVKLLLSKGANVNQTGGRWYTSLQMSVAHSKSTDTLSVLLQAGADVNQQGGNNDNGRQTALMTAAHANNRKAVAVLLSQPEIDINLLSCREETIAHFLSRAGDADNLRKLIAEHPEVDIKCSGLAGTALNAATYLALSQFTDGHDEVVKILLEQGLSPLETPPGEEFSIHGWAKYLEKEAEEEEQEFPAALERILRWRKYSRESIK</sequence>
<name>A0ABR4J4M5_9EURO</name>